<evidence type="ECO:0000256" key="1">
    <source>
        <dbReference type="ARBA" id="ARBA00006328"/>
    </source>
</evidence>
<evidence type="ECO:0000259" key="4">
    <source>
        <dbReference type="Pfam" id="PF05368"/>
    </source>
</evidence>
<feature type="region of interest" description="Disordered" evidence="3">
    <location>
        <begin position="29"/>
        <end position="50"/>
    </location>
</feature>
<dbReference type="PANTHER" id="PTHR42748">
    <property type="entry name" value="NITROGEN METABOLITE REPRESSION PROTEIN NMRA FAMILY MEMBER"/>
    <property type="match status" value="1"/>
</dbReference>
<gene>
    <name evidence="5" type="ORF">C8Q69DRAFT_472491</name>
</gene>
<accession>A0A443HQG2</accession>
<evidence type="ECO:0000313" key="6">
    <source>
        <dbReference type="Proteomes" id="UP000283841"/>
    </source>
</evidence>
<dbReference type="GeneID" id="39600259"/>
<dbReference type="GO" id="GO:0005634">
    <property type="term" value="C:nucleus"/>
    <property type="evidence" value="ECO:0007669"/>
    <property type="project" value="TreeGrafter"/>
</dbReference>
<feature type="compositionally biased region" description="Low complexity" evidence="3">
    <location>
        <begin position="30"/>
        <end position="50"/>
    </location>
</feature>
<dbReference type="Pfam" id="PF05368">
    <property type="entry name" value="NmrA"/>
    <property type="match status" value="1"/>
</dbReference>
<proteinExistence type="inferred from homology"/>
<dbReference type="RefSeq" id="XP_028483701.1">
    <property type="nucleotide sequence ID" value="XM_028630982.1"/>
</dbReference>
<dbReference type="InterPro" id="IPR051164">
    <property type="entry name" value="NmrA-like_oxidored"/>
</dbReference>
<dbReference type="STRING" id="264951.A0A443HQG2"/>
<evidence type="ECO:0000256" key="3">
    <source>
        <dbReference type="SAM" id="MobiDB-lite"/>
    </source>
</evidence>
<keyword evidence="2" id="KW-0521">NADP</keyword>
<evidence type="ECO:0000256" key="2">
    <source>
        <dbReference type="ARBA" id="ARBA00022857"/>
    </source>
</evidence>
<dbReference type="PANTHER" id="PTHR42748:SF7">
    <property type="entry name" value="NMRA LIKE REDOX SENSOR 1-RELATED"/>
    <property type="match status" value="1"/>
</dbReference>
<organism evidence="5 6">
    <name type="scientific">Byssochlamys spectabilis</name>
    <name type="common">Paecilomyces variotii</name>
    <dbReference type="NCBI Taxonomy" id="264951"/>
    <lineage>
        <taxon>Eukaryota</taxon>
        <taxon>Fungi</taxon>
        <taxon>Dikarya</taxon>
        <taxon>Ascomycota</taxon>
        <taxon>Pezizomycotina</taxon>
        <taxon>Eurotiomycetes</taxon>
        <taxon>Eurotiomycetidae</taxon>
        <taxon>Eurotiales</taxon>
        <taxon>Thermoascaceae</taxon>
        <taxon>Paecilomyces</taxon>
    </lineage>
</organism>
<comment type="similarity">
    <text evidence="1">Belongs to the NmrA-type oxidoreductase family.</text>
</comment>
<dbReference type="SUPFAM" id="SSF51735">
    <property type="entry name" value="NAD(P)-binding Rossmann-fold domains"/>
    <property type="match status" value="1"/>
</dbReference>
<name>A0A443HQG2_BYSSP</name>
<keyword evidence="6" id="KW-1185">Reference proteome</keyword>
<dbReference type="EMBL" id="RCNU01000008">
    <property type="protein sequence ID" value="RWQ94056.1"/>
    <property type="molecule type" value="Genomic_DNA"/>
</dbReference>
<sequence length="365" mass="40388">MPDTKPRTRTILITGATGQQGQALIATLRPPNHNHNNNSNPNPATEPTASEEAAPIIETSEPVIEYRVLALTRNKNSDAAKRLAGEKHVRVVEGDLNRRESIKNVFEDAKKNDGIWGVFAVMAYPGLNRDAEGEERQGKILADLALEYNVSAYIYSSALRAGPKYDDQERLSGRAKANIERHVQALGGKGLPWAIIRPSFFMENFSGLIGRITAGVLRQGLRPETKIRLIAKDDIGKVADSVFKNFPEFKNSILSLVSESLSISEIEKIHERATCRPLPSIPWPFAWFILAINSGARGLIEKLDNDHAVQARGEYAELDAEIERAKKAYPDMKPFGEWAKQQDGGEAGQGGWNQVSLWKLLMGQL</sequence>
<dbReference type="AlphaFoldDB" id="A0A443HQG2"/>
<dbReference type="InterPro" id="IPR036291">
    <property type="entry name" value="NAD(P)-bd_dom_sf"/>
</dbReference>
<dbReference type="VEuPathDB" id="FungiDB:C8Q69DRAFT_472491"/>
<comment type="caution">
    <text evidence="5">The sequence shown here is derived from an EMBL/GenBank/DDBJ whole genome shotgun (WGS) entry which is preliminary data.</text>
</comment>
<protein>
    <recommendedName>
        <fullName evidence="4">NmrA-like domain-containing protein</fullName>
    </recommendedName>
</protein>
<dbReference type="Proteomes" id="UP000283841">
    <property type="component" value="Unassembled WGS sequence"/>
</dbReference>
<dbReference type="Gene3D" id="3.40.50.720">
    <property type="entry name" value="NAD(P)-binding Rossmann-like Domain"/>
    <property type="match status" value="1"/>
</dbReference>
<reference evidence="5 6" key="1">
    <citation type="journal article" date="2018" name="Front. Microbiol.">
        <title>Genomic and genetic insights into a cosmopolitan fungus, Paecilomyces variotii (Eurotiales).</title>
        <authorList>
            <person name="Urquhart A.S."/>
            <person name="Mondo S.J."/>
            <person name="Makela M.R."/>
            <person name="Hane J.K."/>
            <person name="Wiebenga A."/>
            <person name="He G."/>
            <person name="Mihaltcheva S."/>
            <person name="Pangilinan J."/>
            <person name="Lipzen A."/>
            <person name="Barry K."/>
            <person name="de Vries R.P."/>
            <person name="Grigoriev I.V."/>
            <person name="Idnurm A."/>
        </authorList>
    </citation>
    <scope>NUCLEOTIDE SEQUENCE [LARGE SCALE GENOMIC DNA]</scope>
    <source>
        <strain evidence="5 6">CBS 101075</strain>
    </source>
</reference>
<evidence type="ECO:0000313" key="5">
    <source>
        <dbReference type="EMBL" id="RWQ94056.1"/>
    </source>
</evidence>
<feature type="domain" description="NmrA-like" evidence="4">
    <location>
        <begin position="65"/>
        <end position="338"/>
    </location>
</feature>
<dbReference type="InterPro" id="IPR008030">
    <property type="entry name" value="NmrA-like"/>
</dbReference>